<protein>
    <submittedName>
        <fullName evidence="1">Uncharacterized protein</fullName>
    </submittedName>
</protein>
<sequence length="60" mass="7075">MLITTIKYVLIALRTDNKGVGIFITGLAFYLHRNNIKRILNHNENMVKFGLGYQRRLRKQ</sequence>
<comment type="caution">
    <text evidence="1">The sequence shown here is derived from an EMBL/GenBank/DDBJ whole genome shotgun (WGS) entry which is preliminary data.</text>
</comment>
<proteinExistence type="predicted"/>
<keyword evidence="2" id="KW-1185">Reference proteome</keyword>
<organism evidence="1 2">
    <name type="scientific">Limosilactobacillus equigenerosi DSM 18793 = JCM 14505</name>
    <dbReference type="NCBI Taxonomy" id="1423742"/>
    <lineage>
        <taxon>Bacteria</taxon>
        <taxon>Bacillati</taxon>
        <taxon>Bacillota</taxon>
        <taxon>Bacilli</taxon>
        <taxon>Lactobacillales</taxon>
        <taxon>Lactobacillaceae</taxon>
        <taxon>Limosilactobacillus</taxon>
    </lineage>
</organism>
<gene>
    <name evidence="1" type="ORF">FC21_GL000130</name>
</gene>
<evidence type="ECO:0000313" key="2">
    <source>
        <dbReference type="Proteomes" id="UP000051084"/>
    </source>
</evidence>
<dbReference type="PATRIC" id="fig|1423742.4.peg.139"/>
<dbReference type="AlphaFoldDB" id="A0A0R1UPV7"/>
<accession>A0A0R1UPV7</accession>
<name>A0A0R1UPV7_9LACO</name>
<dbReference type="EMBL" id="AZGC01000049">
    <property type="protein sequence ID" value="KRL93029.1"/>
    <property type="molecule type" value="Genomic_DNA"/>
</dbReference>
<dbReference type="Proteomes" id="UP000051084">
    <property type="component" value="Unassembled WGS sequence"/>
</dbReference>
<reference evidence="1 2" key="1">
    <citation type="journal article" date="2015" name="Genome Announc.">
        <title>Expanding the biotechnology potential of lactobacilli through comparative genomics of 213 strains and associated genera.</title>
        <authorList>
            <person name="Sun Z."/>
            <person name="Harris H.M."/>
            <person name="McCann A."/>
            <person name="Guo C."/>
            <person name="Argimon S."/>
            <person name="Zhang W."/>
            <person name="Yang X."/>
            <person name="Jeffery I.B."/>
            <person name="Cooney J.C."/>
            <person name="Kagawa T.F."/>
            <person name="Liu W."/>
            <person name="Song Y."/>
            <person name="Salvetti E."/>
            <person name="Wrobel A."/>
            <person name="Rasinkangas P."/>
            <person name="Parkhill J."/>
            <person name="Rea M.C."/>
            <person name="O'Sullivan O."/>
            <person name="Ritari J."/>
            <person name="Douillard F.P."/>
            <person name="Paul Ross R."/>
            <person name="Yang R."/>
            <person name="Briner A.E."/>
            <person name="Felis G.E."/>
            <person name="de Vos W.M."/>
            <person name="Barrangou R."/>
            <person name="Klaenhammer T.R."/>
            <person name="Caufield P.W."/>
            <person name="Cui Y."/>
            <person name="Zhang H."/>
            <person name="O'Toole P.W."/>
        </authorList>
    </citation>
    <scope>NUCLEOTIDE SEQUENCE [LARGE SCALE GENOMIC DNA]</scope>
    <source>
        <strain evidence="1 2">DSM 18793</strain>
    </source>
</reference>
<evidence type="ECO:0000313" key="1">
    <source>
        <dbReference type="EMBL" id="KRL93029.1"/>
    </source>
</evidence>